<dbReference type="EMBL" id="LUGG01000003">
    <property type="protein sequence ID" value="OBZ76020.1"/>
    <property type="molecule type" value="Genomic_DNA"/>
</dbReference>
<protein>
    <submittedName>
        <fullName evidence="1">Uncharacterized protein</fullName>
    </submittedName>
</protein>
<name>A0A1C7MGQ8_GRIFR</name>
<proteinExistence type="predicted"/>
<evidence type="ECO:0000313" key="1">
    <source>
        <dbReference type="EMBL" id="OBZ76020.1"/>
    </source>
</evidence>
<keyword evidence="2" id="KW-1185">Reference proteome</keyword>
<reference evidence="1 2" key="1">
    <citation type="submission" date="2016-03" db="EMBL/GenBank/DDBJ databases">
        <title>Whole genome sequencing of Grifola frondosa 9006-11.</title>
        <authorList>
            <person name="Min B."/>
            <person name="Park H."/>
            <person name="Kim J.-G."/>
            <person name="Cho H."/>
            <person name="Oh Y.-L."/>
            <person name="Kong W.-S."/>
            <person name="Choi I.-G."/>
        </authorList>
    </citation>
    <scope>NUCLEOTIDE SEQUENCE [LARGE SCALE GENOMIC DNA]</scope>
    <source>
        <strain evidence="1 2">9006-11</strain>
    </source>
</reference>
<organism evidence="1 2">
    <name type="scientific">Grifola frondosa</name>
    <name type="common">Maitake</name>
    <name type="synonym">Polyporus frondosus</name>
    <dbReference type="NCBI Taxonomy" id="5627"/>
    <lineage>
        <taxon>Eukaryota</taxon>
        <taxon>Fungi</taxon>
        <taxon>Dikarya</taxon>
        <taxon>Basidiomycota</taxon>
        <taxon>Agaricomycotina</taxon>
        <taxon>Agaricomycetes</taxon>
        <taxon>Polyporales</taxon>
        <taxon>Grifolaceae</taxon>
        <taxon>Grifola</taxon>
    </lineage>
</organism>
<dbReference type="AlphaFoldDB" id="A0A1C7MGQ8"/>
<sequence length="152" mass="16901">MVVAAEKQSSMYYYFTDAPSAQWNATARPLLHESPQWPVPQLRILHVHSNISRRDDFVGQLAIVNASSFLLHITPRDIVHLDEAVDFRTMDPTVVGPTPSACAIPWCRSAAVTAQASHARCASRSRPADHAAPDWDAPDLSLSDLWGFLWCH</sequence>
<evidence type="ECO:0000313" key="2">
    <source>
        <dbReference type="Proteomes" id="UP000092993"/>
    </source>
</evidence>
<gene>
    <name evidence="1" type="ORF">A0H81_03509</name>
</gene>
<accession>A0A1C7MGQ8</accession>
<dbReference type="Proteomes" id="UP000092993">
    <property type="component" value="Unassembled WGS sequence"/>
</dbReference>
<comment type="caution">
    <text evidence="1">The sequence shown here is derived from an EMBL/GenBank/DDBJ whole genome shotgun (WGS) entry which is preliminary data.</text>
</comment>